<proteinExistence type="predicted"/>
<organism evidence="1 2">
    <name type="scientific">Streptacidiphilus alkalitolerans</name>
    <dbReference type="NCBI Taxonomy" id="3342712"/>
    <lineage>
        <taxon>Bacteria</taxon>
        <taxon>Bacillati</taxon>
        <taxon>Actinomycetota</taxon>
        <taxon>Actinomycetes</taxon>
        <taxon>Kitasatosporales</taxon>
        <taxon>Streptomycetaceae</taxon>
        <taxon>Streptacidiphilus</taxon>
    </lineage>
</organism>
<keyword evidence="2" id="KW-1185">Reference proteome</keyword>
<accession>A0ABV6VGR1</accession>
<comment type="caution">
    <text evidence="1">The sequence shown here is derived from an EMBL/GenBank/DDBJ whole genome shotgun (WGS) entry which is preliminary data.</text>
</comment>
<dbReference type="EMBL" id="JBHEZX010000013">
    <property type="protein sequence ID" value="MFC1412878.1"/>
    <property type="molecule type" value="Genomic_DNA"/>
</dbReference>
<evidence type="ECO:0000313" key="2">
    <source>
        <dbReference type="Proteomes" id="UP001592582"/>
    </source>
</evidence>
<dbReference type="Proteomes" id="UP001592582">
    <property type="component" value="Unassembled WGS sequence"/>
</dbReference>
<reference evidence="1 2" key="1">
    <citation type="submission" date="2024-09" db="EMBL/GenBank/DDBJ databases">
        <authorList>
            <person name="Lee S.D."/>
        </authorList>
    </citation>
    <scope>NUCLEOTIDE SEQUENCE [LARGE SCALE GENOMIC DNA]</scope>
    <source>
        <strain evidence="1 2">N1-1</strain>
    </source>
</reference>
<protein>
    <submittedName>
        <fullName evidence="1">Uncharacterized protein</fullName>
    </submittedName>
</protein>
<name>A0ABV6VGR1_9ACTN</name>
<evidence type="ECO:0000313" key="1">
    <source>
        <dbReference type="EMBL" id="MFC1412878.1"/>
    </source>
</evidence>
<gene>
    <name evidence="1" type="ORF">ACEZDG_26790</name>
</gene>
<sequence>MRYRYRLEANPGVRQWLRELCAADPRAAGSVGAAVTALLAAGTGLGEPLVVPMASMLPADDPESLLDHAYQDQLQLLQQVRRGIADISTGRAGPPEAEQRLTRLSQRLQQEVDRLRTSKEVAKAVYNVGRLTVELDAYLTSRGATGLIDPVEPVDPDSASRIAAARAGIDDLLATVQMMEREVRTDPFLADRLSPASPALDPTQSENLHVLRPGGGDGGDEIRIVFAVAPVRTVVLLTAEQGQDDLWLWHQQALQAAEAWWSGRRTRAGGSGRSFLREFFPGRTREIRADAARLLIRIRWDRRHLLHRPPG</sequence>